<organism evidence="2 3">
    <name type="scientific">Simkania negevensis (strain ATCC VR-1471 / DSM 27360 / Z)</name>
    <dbReference type="NCBI Taxonomy" id="331113"/>
    <lineage>
        <taxon>Bacteria</taxon>
        <taxon>Pseudomonadati</taxon>
        <taxon>Chlamydiota</taxon>
        <taxon>Chlamydiia</taxon>
        <taxon>Parachlamydiales</taxon>
        <taxon>Simkaniaceae</taxon>
        <taxon>Simkania</taxon>
    </lineage>
</organism>
<keyword evidence="1" id="KW-0472">Membrane</keyword>
<keyword evidence="1" id="KW-1133">Transmembrane helix</keyword>
<feature type="transmembrane region" description="Helical" evidence="1">
    <location>
        <begin position="48"/>
        <end position="66"/>
    </location>
</feature>
<keyword evidence="3" id="KW-1185">Reference proteome</keyword>
<evidence type="ECO:0000313" key="2">
    <source>
        <dbReference type="EMBL" id="CCB88010.1"/>
    </source>
</evidence>
<keyword evidence="1" id="KW-0812">Transmembrane</keyword>
<protein>
    <submittedName>
        <fullName evidence="2">Uncharacterized protein</fullName>
    </submittedName>
</protein>
<proteinExistence type="predicted"/>
<dbReference type="KEGG" id="sng:SNE_A01320"/>
<sequence>MNGYPFGWWLIQIMKPVCAVVFALSFQKFLLPLKMGWKKEDQKSINKGMIYLFLTIASVVFFVWFMKLG</sequence>
<reference evidence="2 3" key="2">
    <citation type="journal article" date="2011" name="Mol. Biol. Evol.">
        <title>Unity in variety--the pan-genome of the Chlamydiae.</title>
        <authorList>
            <person name="Collingro A."/>
            <person name="Tischler P."/>
            <person name="Weinmaier T."/>
            <person name="Penz T."/>
            <person name="Heinz E."/>
            <person name="Brunham R.C."/>
            <person name="Read T.D."/>
            <person name="Bavoil P.M."/>
            <person name="Sachse K."/>
            <person name="Kahane S."/>
            <person name="Friedman M.G."/>
            <person name="Rattei T."/>
            <person name="Myers G.S."/>
            <person name="Horn M."/>
        </authorList>
    </citation>
    <scope>NUCLEOTIDE SEQUENCE [LARGE SCALE GENOMIC DNA]</scope>
    <source>
        <strain evidence="3">ATCC VR-1471 / Z</strain>
    </source>
</reference>
<dbReference type="RefSeq" id="WP_013942477.1">
    <property type="nucleotide sequence ID" value="NC_015713.1"/>
</dbReference>
<dbReference type="AlphaFoldDB" id="F8L4L2"/>
<dbReference type="EMBL" id="FR872582">
    <property type="protein sequence ID" value="CCB88010.1"/>
    <property type="molecule type" value="Genomic_DNA"/>
</dbReference>
<dbReference type="Proteomes" id="UP000000496">
    <property type="component" value="Chromosome gsn.131"/>
</dbReference>
<accession>F8L4L2</accession>
<evidence type="ECO:0000256" key="1">
    <source>
        <dbReference type="SAM" id="Phobius"/>
    </source>
</evidence>
<dbReference type="HOGENOM" id="CLU_2773638_0_0_0"/>
<reference key="1">
    <citation type="journal article" date="2011" name="Mol. Biol. Evol.">
        <title>Unity in variety -- the pan-genome of the Chlamydiae.</title>
        <authorList>
            <person name="Collingro A."/>
            <person name="Tischler P."/>
            <person name="Weinmaier T."/>
            <person name="Penz T."/>
            <person name="Heinz E."/>
            <person name="Brunham R.C."/>
            <person name="Read T.D."/>
            <person name="Bavoil P.M."/>
            <person name="Sachse K."/>
            <person name="Kahane S."/>
            <person name="Friedman M.G."/>
            <person name="Rattei T."/>
            <person name="Myers G.S.A."/>
            <person name="Horn M."/>
        </authorList>
    </citation>
    <scope>NUCLEOTIDE SEQUENCE</scope>
    <source>
        <strain>Z</strain>
    </source>
</reference>
<name>F8L4L2_SIMNZ</name>
<dbReference type="STRING" id="331113.SNE_A01320"/>
<evidence type="ECO:0000313" key="3">
    <source>
        <dbReference type="Proteomes" id="UP000000496"/>
    </source>
</evidence>
<feature type="transmembrane region" description="Helical" evidence="1">
    <location>
        <begin position="6"/>
        <end position="27"/>
    </location>
</feature>
<gene>
    <name evidence="2" type="ordered locus">SNE_A01320</name>
</gene>